<dbReference type="PROSITE" id="PS50969">
    <property type="entry name" value="FCP1"/>
    <property type="match status" value="1"/>
</dbReference>
<evidence type="ECO:0000259" key="2">
    <source>
        <dbReference type="PROSITE" id="PS50969"/>
    </source>
</evidence>
<keyword evidence="4" id="KW-1185">Reference proteome</keyword>
<dbReference type="GO" id="GO:0016791">
    <property type="term" value="F:phosphatase activity"/>
    <property type="evidence" value="ECO:0007669"/>
    <property type="project" value="InterPro"/>
</dbReference>
<protein>
    <submittedName>
        <fullName evidence="3">NLI interacting factor</fullName>
    </submittedName>
</protein>
<dbReference type="Pfam" id="PF03031">
    <property type="entry name" value="NIF"/>
    <property type="match status" value="1"/>
</dbReference>
<dbReference type="AlphaFoldDB" id="A0A1R3I108"/>
<dbReference type="InterPro" id="IPR023214">
    <property type="entry name" value="HAD_sf"/>
</dbReference>
<dbReference type="InterPro" id="IPR011948">
    <property type="entry name" value="Dullard_phosphatase"/>
</dbReference>
<dbReference type="Gene3D" id="3.40.50.1000">
    <property type="entry name" value="HAD superfamily/HAD-like"/>
    <property type="match status" value="1"/>
</dbReference>
<proteinExistence type="predicted"/>
<dbReference type="CDD" id="cd07521">
    <property type="entry name" value="HAD_FCP1-like"/>
    <property type="match status" value="1"/>
</dbReference>
<dbReference type="Gramene" id="OMO76181">
    <property type="protein sequence ID" value="OMO76181"/>
    <property type="gene ID" value="CCACVL1_15887"/>
</dbReference>
<dbReference type="OrthoDB" id="277011at2759"/>
<evidence type="ECO:0000313" key="3">
    <source>
        <dbReference type="EMBL" id="OMO76181.1"/>
    </source>
</evidence>
<dbReference type="InterPro" id="IPR036412">
    <property type="entry name" value="HAD-like_sf"/>
</dbReference>
<dbReference type="SMART" id="SM00577">
    <property type="entry name" value="CPDc"/>
    <property type="match status" value="1"/>
</dbReference>
<feature type="domain" description="FCP1 homology" evidence="2">
    <location>
        <begin position="110"/>
        <end position="269"/>
    </location>
</feature>
<dbReference type="SUPFAM" id="SSF56784">
    <property type="entry name" value="HAD-like"/>
    <property type="match status" value="1"/>
</dbReference>
<dbReference type="NCBIfam" id="TIGR02251">
    <property type="entry name" value="HIF-SF_euk"/>
    <property type="match status" value="1"/>
</dbReference>
<accession>A0A1R3I108</accession>
<dbReference type="OMA" id="PKMYDFV"/>
<gene>
    <name evidence="3" type="ORF">CCACVL1_15887</name>
</gene>
<dbReference type="InterPro" id="IPR004274">
    <property type="entry name" value="FCP1_dom"/>
</dbReference>
<dbReference type="FunFam" id="3.40.50.1000:FF:000093">
    <property type="entry name" value="NLI interacting factor-like phosphatase family protein"/>
    <property type="match status" value="1"/>
</dbReference>
<comment type="caution">
    <text evidence="3">The sequence shown here is derived from an EMBL/GenBank/DDBJ whole genome shotgun (WGS) entry which is preliminary data.</text>
</comment>
<evidence type="ECO:0000256" key="1">
    <source>
        <dbReference type="SAM" id="MobiDB-lite"/>
    </source>
</evidence>
<dbReference type="PANTHER" id="PTHR12210">
    <property type="entry name" value="DULLARD PROTEIN PHOSPHATASE"/>
    <property type="match status" value="1"/>
</dbReference>
<dbReference type="STRING" id="210143.A0A1R3I108"/>
<dbReference type="Proteomes" id="UP000188268">
    <property type="component" value="Unassembled WGS sequence"/>
</dbReference>
<dbReference type="InterPro" id="IPR050365">
    <property type="entry name" value="TIM50"/>
</dbReference>
<organism evidence="3 4">
    <name type="scientific">Corchorus capsularis</name>
    <name type="common">Jute</name>
    <dbReference type="NCBI Taxonomy" id="210143"/>
    <lineage>
        <taxon>Eukaryota</taxon>
        <taxon>Viridiplantae</taxon>
        <taxon>Streptophyta</taxon>
        <taxon>Embryophyta</taxon>
        <taxon>Tracheophyta</taxon>
        <taxon>Spermatophyta</taxon>
        <taxon>Magnoliopsida</taxon>
        <taxon>eudicotyledons</taxon>
        <taxon>Gunneridae</taxon>
        <taxon>Pentapetalae</taxon>
        <taxon>rosids</taxon>
        <taxon>malvids</taxon>
        <taxon>Malvales</taxon>
        <taxon>Malvaceae</taxon>
        <taxon>Grewioideae</taxon>
        <taxon>Apeibeae</taxon>
        <taxon>Corchorus</taxon>
    </lineage>
</organism>
<reference evidence="3 4" key="1">
    <citation type="submission" date="2013-09" db="EMBL/GenBank/DDBJ databases">
        <title>Corchorus capsularis genome sequencing.</title>
        <authorList>
            <person name="Alam M."/>
            <person name="Haque M.S."/>
            <person name="Islam M.S."/>
            <person name="Emdad E.M."/>
            <person name="Islam M.M."/>
            <person name="Ahmed B."/>
            <person name="Halim A."/>
            <person name="Hossen Q.M.M."/>
            <person name="Hossain M.Z."/>
            <person name="Ahmed R."/>
            <person name="Khan M.M."/>
            <person name="Islam R."/>
            <person name="Rashid M.M."/>
            <person name="Khan S.A."/>
            <person name="Rahman M.S."/>
            <person name="Alam M."/>
        </authorList>
    </citation>
    <scope>NUCLEOTIDE SEQUENCE [LARGE SCALE GENOMIC DNA]</scope>
    <source>
        <strain evidence="4">cv. CVL-1</strain>
        <tissue evidence="3">Whole seedling</tissue>
    </source>
</reference>
<name>A0A1R3I108_COCAP</name>
<feature type="region of interest" description="Disordered" evidence="1">
    <location>
        <begin position="1"/>
        <end position="33"/>
    </location>
</feature>
<sequence>MVSKIIKRTPPRSIKRHRFTPSRRKTSPTKKNHASFSVMCSINKSIKTCHRRLARLFKKLAHIATPPSARRRRKGFRILPQEEEETDELESNLLVPRALVFDRCLLPPLISETKKTIFLDLDETLVHSSPDPPPKMYDFVVRPKIDGQIMNFYVRKRPGVDFFLEEISKKYEVVVFTAGLKQYASQVLDKLDPKGLISYRLYRDSCKEMEGKYVKDLSEMGRDLGKVVIVDDNPNAYSLQPENAVPIRQFVEDDEDRELEKLVKFFELCEPFQDLRMAVKQYFSDGGSSDVAEDYSYDVKFFLVQ</sequence>
<evidence type="ECO:0000313" key="4">
    <source>
        <dbReference type="Proteomes" id="UP000188268"/>
    </source>
</evidence>
<dbReference type="EMBL" id="AWWV01010898">
    <property type="protein sequence ID" value="OMO76181.1"/>
    <property type="molecule type" value="Genomic_DNA"/>
</dbReference>